<evidence type="ECO:0000256" key="15">
    <source>
        <dbReference type="PIRNR" id="PIRNR004638"/>
    </source>
</evidence>
<comment type="catalytic activity">
    <reaction evidence="13 14 15">
        <text>protoporphyrinogen IX + 3 A = protoporphyrin IX + 3 AH2</text>
        <dbReference type="Rhea" id="RHEA:62000"/>
        <dbReference type="ChEBI" id="CHEBI:13193"/>
        <dbReference type="ChEBI" id="CHEBI:17499"/>
        <dbReference type="ChEBI" id="CHEBI:57306"/>
        <dbReference type="ChEBI" id="CHEBI:57307"/>
    </reaction>
</comment>
<evidence type="ECO:0000256" key="5">
    <source>
        <dbReference type="ARBA" id="ARBA00022475"/>
    </source>
</evidence>
<comment type="function">
    <text evidence="14 15">Catalyzes the oxidation of protoporphyrinogen IX to protoporphyrin IX.</text>
</comment>
<dbReference type="Pfam" id="PF03653">
    <property type="entry name" value="UPF0093"/>
    <property type="match status" value="1"/>
</dbReference>
<comment type="cofactor">
    <cofactor evidence="14 15">
        <name>heme b</name>
        <dbReference type="ChEBI" id="CHEBI:60344"/>
    </cofactor>
    <text evidence="14 15">Binds 1 heme b (iron(II)-protoporphyrin IX) group per subunit.</text>
</comment>
<keyword evidence="8 14" id="KW-0479">Metal-binding</keyword>
<keyword evidence="9 14" id="KW-1133">Transmembrane helix</keyword>
<feature type="transmembrane region" description="Helical" evidence="14">
    <location>
        <begin position="6"/>
        <end position="28"/>
    </location>
</feature>
<organism evidence="16 17">
    <name type="scientific">Pleionea litopenaei</name>
    <dbReference type="NCBI Taxonomy" id="3070815"/>
    <lineage>
        <taxon>Bacteria</taxon>
        <taxon>Pseudomonadati</taxon>
        <taxon>Pseudomonadota</taxon>
        <taxon>Gammaproteobacteria</taxon>
        <taxon>Oceanospirillales</taxon>
        <taxon>Pleioneaceae</taxon>
        <taxon>Pleionea</taxon>
    </lineage>
</organism>
<dbReference type="PIRSF" id="PIRSF004638">
    <property type="entry name" value="UCP004638"/>
    <property type="match status" value="1"/>
</dbReference>
<dbReference type="PANTHER" id="PTHR40255:SF1">
    <property type="entry name" value="PROTOPORPHYRINOGEN IX OXIDASE"/>
    <property type="match status" value="1"/>
</dbReference>
<keyword evidence="12 14" id="KW-0472">Membrane</keyword>
<comment type="subunit">
    <text evidence="14">Homodimer.</text>
</comment>
<reference evidence="16 17" key="1">
    <citation type="submission" date="2023-08" db="EMBL/GenBank/DDBJ databases">
        <title>Pleionea litopenaei sp. nov., isolated from stomach of juvenile Litopenaeus vannamei.</title>
        <authorList>
            <person name="Rho A.M."/>
            <person name="Hwang C.Y."/>
        </authorList>
    </citation>
    <scope>NUCLEOTIDE SEQUENCE [LARGE SCALE GENOMIC DNA]</scope>
    <source>
        <strain evidence="16 17">HL-JVS1</strain>
    </source>
</reference>
<name>A0AA51RWZ1_9GAMM</name>
<evidence type="ECO:0000256" key="6">
    <source>
        <dbReference type="ARBA" id="ARBA00022617"/>
    </source>
</evidence>
<evidence type="ECO:0000313" key="17">
    <source>
        <dbReference type="Proteomes" id="UP001239782"/>
    </source>
</evidence>
<dbReference type="GO" id="GO:0070818">
    <property type="term" value="F:protoporphyrinogen oxidase activity"/>
    <property type="evidence" value="ECO:0007669"/>
    <property type="project" value="UniProtKB-UniRule"/>
</dbReference>
<evidence type="ECO:0000256" key="4">
    <source>
        <dbReference type="ARBA" id="ARBA00017504"/>
    </source>
</evidence>
<evidence type="ECO:0000256" key="7">
    <source>
        <dbReference type="ARBA" id="ARBA00022692"/>
    </source>
</evidence>
<dbReference type="EMBL" id="CP133548">
    <property type="protein sequence ID" value="WMS89132.1"/>
    <property type="molecule type" value="Genomic_DNA"/>
</dbReference>
<evidence type="ECO:0000256" key="9">
    <source>
        <dbReference type="ARBA" id="ARBA00022989"/>
    </source>
</evidence>
<feature type="transmembrane region" description="Helical" evidence="14">
    <location>
        <begin position="74"/>
        <end position="94"/>
    </location>
</feature>
<dbReference type="GO" id="GO:0005886">
    <property type="term" value="C:plasma membrane"/>
    <property type="evidence" value="ECO:0007669"/>
    <property type="project" value="UniProtKB-SubCell"/>
</dbReference>
<accession>A0AA51RWZ1</accession>
<comment type="subcellular location">
    <subcellularLocation>
        <location evidence="1 14">Cell membrane</location>
        <topology evidence="1 14">Multi-pass membrane protein</topology>
    </subcellularLocation>
</comment>
<evidence type="ECO:0000256" key="10">
    <source>
        <dbReference type="ARBA" id="ARBA00023002"/>
    </source>
</evidence>
<keyword evidence="7 14" id="KW-0812">Transmembrane</keyword>
<feature type="transmembrane region" description="Helical" evidence="14">
    <location>
        <begin position="115"/>
        <end position="137"/>
    </location>
</feature>
<evidence type="ECO:0000256" key="11">
    <source>
        <dbReference type="ARBA" id="ARBA00023004"/>
    </source>
</evidence>
<keyword evidence="17" id="KW-1185">Reference proteome</keyword>
<keyword evidence="11 14" id="KW-0408">Iron</keyword>
<evidence type="ECO:0000256" key="8">
    <source>
        <dbReference type="ARBA" id="ARBA00022723"/>
    </source>
</evidence>
<dbReference type="GO" id="GO:0006782">
    <property type="term" value="P:protoporphyrinogen IX biosynthetic process"/>
    <property type="evidence" value="ECO:0007669"/>
    <property type="project" value="UniProtKB-UniRule"/>
</dbReference>
<feature type="transmembrane region" description="Helical" evidence="14">
    <location>
        <begin position="49"/>
        <end position="68"/>
    </location>
</feature>
<dbReference type="InterPro" id="IPR005265">
    <property type="entry name" value="HemJ-like"/>
</dbReference>
<evidence type="ECO:0000256" key="12">
    <source>
        <dbReference type="ARBA" id="ARBA00023136"/>
    </source>
</evidence>
<evidence type="ECO:0000256" key="3">
    <source>
        <dbReference type="ARBA" id="ARBA00006501"/>
    </source>
</evidence>
<dbReference type="KEGG" id="plei:Q9312_09535"/>
<keyword evidence="10 14" id="KW-0560">Oxidoreductase</keyword>
<evidence type="ECO:0000256" key="1">
    <source>
        <dbReference type="ARBA" id="ARBA00004651"/>
    </source>
</evidence>
<evidence type="ECO:0000256" key="2">
    <source>
        <dbReference type="ARBA" id="ARBA00005073"/>
    </source>
</evidence>
<evidence type="ECO:0000313" key="16">
    <source>
        <dbReference type="EMBL" id="WMS89132.1"/>
    </source>
</evidence>
<protein>
    <recommendedName>
        <fullName evidence="4 14">Protoporphyrinogen IX oxidase</fullName>
        <shortName evidence="14">PPO</shortName>
        <ecNumber evidence="14 15">1.3.99.-</ecNumber>
    </recommendedName>
</protein>
<sequence length="140" mass="16485">MYFWAKALHIIFMVCWFAGLFYLPRIFVNIQLTESDEVKRHLNVMARKLYRFTTPFMILTIIFGGWMTYLNWDYLATAGWFHAKMTLVLLLIGYHFSCGFYRQQLAAGTCNKSHVFFRFYNEAPVLVLFAAVILAVVKPF</sequence>
<feature type="binding site" description="axial binding residue" evidence="14">
    <location>
        <position position="84"/>
    </location>
    <ligand>
        <name>heme</name>
        <dbReference type="ChEBI" id="CHEBI:30413"/>
    </ligand>
    <ligandPart>
        <name>Fe</name>
        <dbReference type="ChEBI" id="CHEBI:18248"/>
    </ligandPart>
</feature>
<comment type="pathway">
    <text evidence="2 14 15">Porphyrin-containing compound metabolism; protoporphyrin-IX biosynthesis; protoporphyrin-IX from protoporphyrinogen-IX: step 1/1.</text>
</comment>
<dbReference type="AlphaFoldDB" id="A0AA51RWZ1"/>
<evidence type="ECO:0000256" key="13">
    <source>
        <dbReference type="ARBA" id="ARBA00048390"/>
    </source>
</evidence>
<dbReference type="HAMAP" id="MF_02239">
    <property type="entry name" value="HemJ"/>
    <property type="match status" value="1"/>
</dbReference>
<keyword evidence="5 14" id="KW-1003">Cell membrane</keyword>
<gene>
    <name evidence="16" type="ORF">Q9312_09535</name>
</gene>
<dbReference type="EC" id="1.3.99.-" evidence="14 15"/>
<dbReference type="Proteomes" id="UP001239782">
    <property type="component" value="Chromosome"/>
</dbReference>
<evidence type="ECO:0000256" key="14">
    <source>
        <dbReference type="HAMAP-Rule" id="MF_02239"/>
    </source>
</evidence>
<comment type="similarity">
    <text evidence="3 14 15">Belongs to the HemJ family.</text>
</comment>
<dbReference type="RefSeq" id="WP_309204384.1">
    <property type="nucleotide sequence ID" value="NZ_CP133548.1"/>
</dbReference>
<keyword evidence="6 14" id="KW-0349">Heme</keyword>
<dbReference type="GO" id="GO:0046872">
    <property type="term" value="F:metal ion binding"/>
    <property type="evidence" value="ECO:0007669"/>
    <property type="project" value="UniProtKB-UniRule"/>
</dbReference>
<feature type="binding site" description="axial binding residue" evidence="14">
    <location>
        <position position="9"/>
    </location>
    <ligand>
        <name>heme</name>
        <dbReference type="ChEBI" id="CHEBI:30413"/>
    </ligand>
    <ligandPart>
        <name>Fe</name>
        <dbReference type="ChEBI" id="CHEBI:18248"/>
    </ligandPart>
</feature>
<proteinExistence type="inferred from homology"/>
<dbReference type="PANTHER" id="PTHR40255">
    <property type="entry name" value="UPF0093 MEMBRANE PROTEIN SLR1790"/>
    <property type="match status" value="1"/>
</dbReference>